<name>A0A6A5ZXE8_9PLEO</name>
<organism evidence="2 3">
    <name type="scientific">Dothidotthia symphoricarpi CBS 119687</name>
    <dbReference type="NCBI Taxonomy" id="1392245"/>
    <lineage>
        <taxon>Eukaryota</taxon>
        <taxon>Fungi</taxon>
        <taxon>Dikarya</taxon>
        <taxon>Ascomycota</taxon>
        <taxon>Pezizomycotina</taxon>
        <taxon>Dothideomycetes</taxon>
        <taxon>Pleosporomycetidae</taxon>
        <taxon>Pleosporales</taxon>
        <taxon>Dothidotthiaceae</taxon>
        <taxon>Dothidotthia</taxon>
    </lineage>
</organism>
<evidence type="ECO:0000256" key="1">
    <source>
        <dbReference type="SAM" id="MobiDB-lite"/>
    </source>
</evidence>
<evidence type="ECO:0000313" key="3">
    <source>
        <dbReference type="Proteomes" id="UP000799771"/>
    </source>
</evidence>
<reference evidence="2" key="1">
    <citation type="journal article" date="2020" name="Stud. Mycol.">
        <title>101 Dothideomycetes genomes: a test case for predicting lifestyles and emergence of pathogens.</title>
        <authorList>
            <person name="Haridas S."/>
            <person name="Albert R."/>
            <person name="Binder M."/>
            <person name="Bloem J."/>
            <person name="Labutti K."/>
            <person name="Salamov A."/>
            <person name="Andreopoulos B."/>
            <person name="Baker S."/>
            <person name="Barry K."/>
            <person name="Bills G."/>
            <person name="Bluhm B."/>
            <person name="Cannon C."/>
            <person name="Castanera R."/>
            <person name="Culley D."/>
            <person name="Daum C."/>
            <person name="Ezra D."/>
            <person name="Gonzalez J."/>
            <person name="Henrissat B."/>
            <person name="Kuo A."/>
            <person name="Liang C."/>
            <person name="Lipzen A."/>
            <person name="Lutzoni F."/>
            <person name="Magnuson J."/>
            <person name="Mondo S."/>
            <person name="Nolan M."/>
            <person name="Ohm R."/>
            <person name="Pangilinan J."/>
            <person name="Park H.-J."/>
            <person name="Ramirez L."/>
            <person name="Alfaro M."/>
            <person name="Sun H."/>
            <person name="Tritt A."/>
            <person name="Yoshinaga Y."/>
            <person name="Zwiers L.-H."/>
            <person name="Turgeon B."/>
            <person name="Goodwin S."/>
            <person name="Spatafora J."/>
            <person name="Crous P."/>
            <person name="Grigoriev I."/>
        </authorList>
    </citation>
    <scope>NUCLEOTIDE SEQUENCE</scope>
    <source>
        <strain evidence="2">CBS 119687</strain>
    </source>
</reference>
<dbReference type="EMBL" id="ML977520">
    <property type="protein sequence ID" value="KAF2124260.1"/>
    <property type="molecule type" value="Genomic_DNA"/>
</dbReference>
<feature type="compositionally biased region" description="Acidic residues" evidence="1">
    <location>
        <begin position="130"/>
        <end position="140"/>
    </location>
</feature>
<dbReference type="GeneID" id="54412528"/>
<dbReference type="OrthoDB" id="3694346at2759"/>
<protein>
    <submittedName>
        <fullName evidence="2">Uncharacterized protein</fullName>
    </submittedName>
</protein>
<keyword evidence="3" id="KW-1185">Reference proteome</keyword>
<accession>A0A6A5ZXE8</accession>
<feature type="compositionally biased region" description="Basic and acidic residues" evidence="1">
    <location>
        <begin position="115"/>
        <end position="129"/>
    </location>
</feature>
<feature type="region of interest" description="Disordered" evidence="1">
    <location>
        <begin position="105"/>
        <end position="169"/>
    </location>
</feature>
<dbReference type="Proteomes" id="UP000799771">
    <property type="component" value="Unassembled WGS sequence"/>
</dbReference>
<gene>
    <name evidence="2" type="ORF">P153DRAFT_411932</name>
</gene>
<proteinExistence type="predicted"/>
<evidence type="ECO:0000313" key="2">
    <source>
        <dbReference type="EMBL" id="KAF2124260.1"/>
    </source>
</evidence>
<feature type="compositionally biased region" description="Basic residues" evidence="1">
    <location>
        <begin position="151"/>
        <end position="169"/>
    </location>
</feature>
<dbReference type="RefSeq" id="XP_033518653.1">
    <property type="nucleotide sequence ID" value="XM_033672096.1"/>
</dbReference>
<dbReference type="AlphaFoldDB" id="A0A6A5ZXE8"/>
<sequence>MSSPAPTTQSITRRPTPNTAIVRVKKLPEYQRWVELGGLDEFARDHNISPDFVNRLSEFKPAIRGAYYAKLRTIPGLEAEMAYHPPVHKSIISMAAAQRFMALAEGWDEEDKEEKEEKGEEKGEKGEEKEEKEEENEDKEEAASSVGSKSVSRKAHSRLQHPKVKTNLG</sequence>